<dbReference type="PROSITE" id="PS50048">
    <property type="entry name" value="ZN2_CY6_FUNGAL_2"/>
    <property type="match status" value="1"/>
</dbReference>
<evidence type="ECO:0000256" key="4">
    <source>
        <dbReference type="ARBA" id="ARBA00023015"/>
    </source>
</evidence>
<dbReference type="SMART" id="SM00066">
    <property type="entry name" value="GAL4"/>
    <property type="match status" value="1"/>
</dbReference>
<dbReference type="InterPro" id="IPR007219">
    <property type="entry name" value="XnlR_reg_dom"/>
</dbReference>
<dbReference type="RefSeq" id="XP_062717960.1">
    <property type="nucleotide sequence ID" value="XM_062863758.1"/>
</dbReference>
<dbReference type="GO" id="GO:0043565">
    <property type="term" value="F:sequence-specific DNA binding"/>
    <property type="evidence" value="ECO:0007669"/>
    <property type="project" value="TreeGrafter"/>
</dbReference>
<evidence type="ECO:0000259" key="9">
    <source>
        <dbReference type="PROSITE" id="PS50048"/>
    </source>
</evidence>
<name>A0AAJ0LYC7_9PEZI</name>
<keyword evidence="2" id="KW-0479">Metal-binding</keyword>
<dbReference type="SMART" id="SM00906">
    <property type="entry name" value="Fungal_trans"/>
    <property type="match status" value="1"/>
</dbReference>
<dbReference type="GO" id="GO:0008270">
    <property type="term" value="F:zinc ion binding"/>
    <property type="evidence" value="ECO:0007669"/>
    <property type="project" value="InterPro"/>
</dbReference>
<evidence type="ECO:0000256" key="1">
    <source>
        <dbReference type="ARBA" id="ARBA00004123"/>
    </source>
</evidence>
<keyword evidence="5" id="KW-0238">DNA-binding</keyword>
<feature type="compositionally biased region" description="Basic residues" evidence="8">
    <location>
        <begin position="1001"/>
        <end position="1011"/>
    </location>
</feature>
<dbReference type="InterPro" id="IPR036864">
    <property type="entry name" value="Zn2-C6_fun-type_DNA-bd_sf"/>
</dbReference>
<dbReference type="SUPFAM" id="SSF57701">
    <property type="entry name" value="Zn2/Cys6 DNA-binding domain"/>
    <property type="match status" value="1"/>
</dbReference>
<dbReference type="Pfam" id="PF00172">
    <property type="entry name" value="Zn_clus"/>
    <property type="match status" value="1"/>
</dbReference>
<feature type="compositionally biased region" description="Low complexity" evidence="8">
    <location>
        <begin position="10"/>
        <end position="24"/>
    </location>
</feature>
<dbReference type="PANTHER" id="PTHR47540">
    <property type="entry name" value="THIAMINE REPRESSIBLE GENES REGULATORY PROTEIN THI5"/>
    <property type="match status" value="1"/>
</dbReference>
<keyword evidence="6" id="KW-0804">Transcription</keyword>
<feature type="compositionally biased region" description="Polar residues" evidence="8">
    <location>
        <begin position="39"/>
        <end position="49"/>
    </location>
</feature>
<dbReference type="GeneID" id="87882587"/>
<dbReference type="GO" id="GO:0000981">
    <property type="term" value="F:DNA-binding transcription factor activity, RNA polymerase II-specific"/>
    <property type="evidence" value="ECO:0007669"/>
    <property type="project" value="InterPro"/>
</dbReference>
<dbReference type="InterPro" id="IPR051711">
    <property type="entry name" value="Stress_Response_Reg"/>
</dbReference>
<evidence type="ECO:0000256" key="8">
    <source>
        <dbReference type="SAM" id="MobiDB-lite"/>
    </source>
</evidence>
<dbReference type="CDD" id="cd12148">
    <property type="entry name" value="fungal_TF_MHR"/>
    <property type="match status" value="1"/>
</dbReference>
<dbReference type="Gene3D" id="4.10.240.10">
    <property type="entry name" value="Zn(2)-C6 fungal-type DNA-binding domain"/>
    <property type="match status" value="1"/>
</dbReference>
<dbReference type="AlphaFoldDB" id="A0AAJ0LYC7"/>
<evidence type="ECO:0000256" key="2">
    <source>
        <dbReference type="ARBA" id="ARBA00022723"/>
    </source>
</evidence>
<proteinExistence type="predicted"/>
<protein>
    <submittedName>
        <fullName evidence="10">Fungal-specific transcription factor domain-containing protein</fullName>
    </submittedName>
</protein>
<keyword evidence="11" id="KW-1185">Reference proteome</keyword>
<gene>
    <name evidence="10" type="ORF">B0T15DRAFT_295529</name>
</gene>
<feature type="region of interest" description="Disordered" evidence="8">
    <location>
        <begin position="1"/>
        <end position="107"/>
    </location>
</feature>
<evidence type="ECO:0000256" key="6">
    <source>
        <dbReference type="ARBA" id="ARBA00023163"/>
    </source>
</evidence>
<comment type="caution">
    <text evidence="10">The sequence shown here is derived from an EMBL/GenBank/DDBJ whole genome shotgun (WGS) entry which is preliminary data.</text>
</comment>
<dbReference type="GO" id="GO:0006351">
    <property type="term" value="P:DNA-templated transcription"/>
    <property type="evidence" value="ECO:0007669"/>
    <property type="project" value="InterPro"/>
</dbReference>
<organism evidence="10 11">
    <name type="scientific">Chaetomium strumarium</name>
    <dbReference type="NCBI Taxonomy" id="1170767"/>
    <lineage>
        <taxon>Eukaryota</taxon>
        <taxon>Fungi</taxon>
        <taxon>Dikarya</taxon>
        <taxon>Ascomycota</taxon>
        <taxon>Pezizomycotina</taxon>
        <taxon>Sordariomycetes</taxon>
        <taxon>Sordariomycetidae</taxon>
        <taxon>Sordariales</taxon>
        <taxon>Chaetomiaceae</taxon>
        <taxon>Chaetomium</taxon>
    </lineage>
</organism>
<keyword evidence="3" id="KW-0862">Zinc</keyword>
<dbReference type="CDD" id="cd00067">
    <property type="entry name" value="GAL4"/>
    <property type="match status" value="1"/>
</dbReference>
<comment type="subcellular location">
    <subcellularLocation>
        <location evidence="1">Nucleus</location>
    </subcellularLocation>
</comment>
<reference evidence="10" key="2">
    <citation type="submission" date="2023-06" db="EMBL/GenBank/DDBJ databases">
        <authorList>
            <consortium name="Lawrence Berkeley National Laboratory"/>
            <person name="Mondo S.J."/>
            <person name="Hensen N."/>
            <person name="Bonometti L."/>
            <person name="Westerberg I."/>
            <person name="Brannstrom I.O."/>
            <person name="Guillou S."/>
            <person name="Cros-Aarteil S."/>
            <person name="Calhoun S."/>
            <person name="Haridas S."/>
            <person name="Kuo A."/>
            <person name="Pangilinan J."/>
            <person name="Riley R."/>
            <person name="Labutti K."/>
            <person name="Andreopoulos B."/>
            <person name="Lipzen A."/>
            <person name="Chen C."/>
            <person name="Yanf M."/>
            <person name="Daum C."/>
            <person name="Ng V."/>
            <person name="Clum A."/>
            <person name="Steindorff A."/>
            <person name="Ohm R."/>
            <person name="Martin F."/>
            <person name="Silar P."/>
            <person name="Natvig D."/>
            <person name="Lalanne C."/>
            <person name="Gautier V."/>
            <person name="Ament-Velasquez S.L."/>
            <person name="Kruys A."/>
            <person name="Hutchinson M.I."/>
            <person name="Powell A.J."/>
            <person name="Barry K."/>
            <person name="Miller A.N."/>
            <person name="Grigoriev I.V."/>
            <person name="Debuchy R."/>
            <person name="Gladieux P."/>
            <person name="Thoren M.H."/>
            <person name="Johannesson H."/>
        </authorList>
    </citation>
    <scope>NUCLEOTIDE SEQUENCE</scope>
    <source>
        <strain evidence="10">CBS 333.67</strain>
    </source>
</reference>
<dbReference type="PROSITE" id="PS00463">
    <property type="entry name" value="ZN2_CY6_FUNGAL_1"/>
    <property type="match status" value="1"/>
</dbReference>
<evidence type="ECO:0000256" key="7">
    <source>
        <dbReference type="ARBA" id="ARBA00023242"/>
    </source>
</evidence>
<sequence>MPPEPANEGTAARPARPASRTPRSGGPSSTARRMAMMGSKSSRSANTPDISDDESAGSSPDEFASPSESAKSPAQGSVKPESEDASGAQDGGSNEVPSMPLQKRRRVTRACDECRRKKIKCDGKQPCTHCSVYSYECTYDKPSNRRRNPAPQYIEALEARLRRAETLLRKFMPDVDLTDPNLDPAVQQEFRNRERARARAMELKMGAVKEQPGEDGSGEDPQIMSMIESIGQLDLKESGEWDFHGISSGAVFLRRMKEYFQTLLGNEYSIPFLPRPALPPGLFSLDSPRPSAASPWESSAVPSIYDLPPLDRVRTLCYYSLECATCLLRIVHRPSFNEMVDKLYATPQESWGHEEHRFLGLLYSVLALGCVYNVSQDSDGNAPDGPGTYKSAVDEGVKYYTSARLILQDVAECRDMASLQGLVYMILFLQATSNISDCYAFLGIALRSCLRMGLHRHLTHEKITPIEDETRRRVFHVVRQMDFYVSAILGFPLLLHDEDVDQPLPTEVDDEYITRETIRMPPPGTPSFFQAFNAHNRLMRILAKVVRDIYPMKAMDDGVKPGRAGTTFMINYSRIQAIEAELQEWQSQLPEYWRPSHDGPIEVIRVRTLLRFSYAHVQMMLYRPFLHYISPRFAAGKKVEDRYYNCAAAGITVSRNIVHIGIEIRKQAALIGPYWFILYTKFFAILSLVFFVLENPDKPGSAEILADAQAGRDAIASLAQRSLAADRITSALNPLFEQLPERLKDLKNQNARPTPTKKRSAPAPTHGSRAGSVTLPSRPDLQDGTPQRRSEEMIRPTVGLLRREARGPPQRTSSFDTIGLQHGSLAGQTFTNLQDILPLNMPLAGGGSDASSPQETLHRQQHAQTTTFQAHGQAAGAGPASSLYKVDAMMFPSEDPFAYPNQPLVDAASHHHHPGSQPPQAGAGQAHNPMQFYMPNMYDGIEGQLLDPLPSYLMQQSQRQAAHHQHALHQAAAQMYNSPQMLAMQPDHGSHGHQQPQHQQPQHHQHQHQHQPQHQQQSGGMMDEMLTDPSFQGDWDGMLSNTGFQ</sequence>
<feature type="region of interest" description="Disordered" evidence="8">
    <location>
        <begin position="901"/>
        <end position="930"/>
    </location>
</feature>
<evidence type="ECO:0000313" key="10">
    <source>
        <dbReference type="EMBL" id="KAK3302180.1"/>
    </source>
</evidence>
<accession>A0AAJ0LYC7</accession>
<dbReference type="InterPro" id="IPR001138">
    <property type="entry name" value="Zn2Cys6_DnaBD"/>
</dbReference>
<evidence type="ECO:0000256" key="3">
    <source>
        <dbReference type="ARBA" id="ARBA00022833"/>
    </source>
</evidence>
<reference evidence="10" key="1">
    <citation type="journal article" date="2023" name="Mol. Phylogenet. Evol.">
        <title>Genome-scale phylogeny and comparative genomics of the fungal order Sordariales.</title>
        <authorList>
            <person name="Hensen N."/>
            <person name="Bonometti L."/>
            <person name="Westerberg I."/>
            <person name="Brannstrom I.O."/>
            <person name="Guillou S."/>
            <person name="Cros-Aarteil S."/>
            <person name="Calhoun S."/>
            <person name="Haridas S."/>
            <person name="Kuo A."/>
            <person name="Mondo S."/>
            <person name="Pangilinan J."/>
            <person name="Riley R."/>
            <person name="LaButti K."/>
            <person name="Andreopoulos B."/>
            <person name="Lipzen A."/>
            <person name="Chen C."/>
            <person name="Yan M."/>
            <person name="Daum C."/>
            <person name="Ng V."/>
            <person name="Clum A."/>
            <person name="Steindorff A."/>
            <person name="Ohm R.A."/>
            <person name="Martin F."/>
            <person name="Silar P."/>
            <person name="Natvig D.O."/>
            <person name="Lalanne C."/>
            <person name="Gautier V."/>
            <person name="Ament-Velasquez S.L."/>
            <person name="Kruys A."/>
            <person name="Hutchinson M.I."/>
            <person name="Powell A.J."/>
            <person name="Barry K."/>
            <person name="Miller A.N."/>
            <person name="Grigoriev I.V."/>
            <person name="Debuchy R."/>
            <person name="Gladieux P."/>
            <person name="Hiltunen Thoren M."/>
            <person name="Johannesson H."/>
        </authorList>
    </citation>
    <scope>NUCLEOTIDE SEQUENCE</scope>
    <source>
        <strain evidence="10">CBS 333.67</strain>
    </source>
</reference>
<feature type="compositionally biased region" description="Polar residues" evidence="8">
    <location>
        <begin position="66"/>
        <end position="75"/>
    </location>
</feature>
<evidence type="ECO:0000256" key="5">
    <source>
        <dbReference type="ARBA" id="ARBA00023125"/>
    </source>
</evidence>
<dbReference type="Proteomes" id="UP001273166">
    <property type="component" value="Unassembled WGS sequence"/>
</dbReference>
<feature type="region of interest" description="Disordered" evidence="8">
    <location>
        <begin position="982"/>
        <end position="1045"/>
    </location>
</feature>
<evidence type="ECO:0000313" key="11">
    <source>
        <dbReference type="Proteomes" id="UP001273166"/>
    </source>
</evidence>
<dbReference type="EMBL" id="JAUDZG010000007">
    <property type="protein sequence ID" value="KAK3302180.1"/>
    <property type="molecule type" value="Genomic_DNA"/>
</dbReference>
<keyword evidence="4" id="KW-0805">Transcription regulation</keyword>
<dbReference type="Pfam" id="PF04082">
    <property type="entry name" value="Fungal_trans"/>
    <property type="match status" value="1"/>
</dbReference>
<feature type="region of interest" description="Disordered" evidence="8">
    <location>
        <begin position="746"/>
        <end position="798"/>
    </location>
</feature>
<dbReference type="PANTHER" id="PTHR47540:SF1">
    <property type="entry name" value="ACTIVATOR OF STRESS GENES 1-RELATED"/>
    <property type="match status" value="1"/>
</dbReference>
<dbReference type="GO" id="GO:0005634">
    <property type="term" value="C:nucleus"/>
    <property type="evidence" value="ECO:0007669"/>
    <property type="project" value="UniProtKB-SubCell"/>
</dbReference>
<dbReference type="GO" id="GO:0045944">
    <property type="term" value="P:positive regulation of transcription by RNA polymerase II"/>
    <property type="evidence" value="ECO:0007669"/>
    <property type="project" value="TreeGrafter"/>
</dbReference>
<keyword evidence="7" id="KW-0539">Nucleus</keyword>
<feature type="domain" description="Zn(2)-C6 fungal-type" evidence="9">
    <location>
        <begin position="110"/>
        <end position="139"/>
    </location>
</feature>